<dbReference type="Gene3D" id="2.160.20.120">
    <property type="match status" value="1"/>
</dbReference>
<comment type="caution">
    <text evidence="2">The sequence shown here is derived from an EMBL/GenBank/DDBJ whole genome shotgun (WGS) entry which is preliminary data.</text>
</comment>
<evidence type="ECO:0000313" key="2">
    <source>
        <dbReference type="EMBL" id="PKQ46495.1"/>
    </source>
</evidence>
<dbReference type="AlphaFoldDB" id="A0A2N3HNG9"/>
<dbReference type="Proteomes" id="UP000233435">
    <property type="component" value="Unassembled WGS sequence"/>
</dbReference>
<sequence>MACNSEQAGDCFQTSGIIIQQEVMLSNFDKILVNRDIELILKEGLEQKVIIETGKNLLNDVEAVVTDGKLIITDNNSCNYVRGYGITKVYITSPNITEIRSSTQYDVRSDGVLTYPTLTILSEDFNVPDSFTIGNFYLQLNNDAFNVVFNNISNCYVSGNTNNLNITFASGGSRFEGENLIAQNVTIWNRSSNDMIVNPQLSVKGKISGTGDVICLNQPPIVDVVEQYKGRLIFK</sequence>
<protein>
    <submittedName>
        <fullName evidence="2">DUF2807 domain-containing protein</fullName>
    </submittedName>
</protein>
<dbReference type="InterPro" id="IPR021255">
    <property type="entry name" value="DUF2807"/>
</dbReference>
<reference evidence="2 3" key="1">
    <citation type="submission" date="2017-12" db="EMBL/GenBank/DDBJ databases">
        <title>Confluentibacter flavum sp. nov., isolated from the saline lake.</title>
        <authorList>
            <person name="Yu L."/>
        </authorList>
    </citation>
    <scope>NUCLEOTIDE SEQUENCE [LARGE SCALE GENOMIC DNA]</scope>
    <source>
        <strain evidence="2 3">3B</strain>
    </source>
</reference>
<keyword evidence="3" id="KW-1185">Reference proteome</keyword>
<evidence type="ECO:0000259" key="1">
    <source>
        <dbReference type="Pfam" id="PF10988"/>
    </source>
</evidence>
<dbReference type="Pfam" id="PF10988">
    <property type="entry name" value="DUF2807"/>
    <property type="match status" value="1"/>
</dbReference>
<organism evidence="2 3">
    <name type="scientific">Confluentibacter flavum</name>
    <dbReference type="NCBI Taxonomy" id="1909700"/>
    <lineage>
        <taxon>Bacteria</taxon>
        <taxon>Pseudomonadati</taxon>
        <taxon>Bacteroidota</taxon>
        <taxon>Flavobacteriia</taxon>
        <taxon>Flavobacteriales</taxon>
        <taxon>Flavobacteriaceae</taxon>
        <taxon>Confluentibacter</taxon>
    </lineage>
</organism>
<dbReference type="EMBL" id="PJEO01000013">
    <property type="protein sequence ID" value="PKQ46495.1"/>
    <property type="molecule type" value="Genomic_DNA"/>
</dbReference>
<accession>A0A2N3HNG9</accession>
<evidence type="ECO:0000313" key="3">
    <source>
        <dbReference type="Proteomes" id="UP000233435"/>
    </source>
</evidence>
<feature type="domain" description="Putative auto-transporter adhesin head GIN" evidence="1">
    <location>
        <begin position="27"/>
        <end position="219"/>
    </location>
</feature>
<gene>
    <name evidence="2" type="ORF">CSW08_02725</name>
</gene>
<proteinExistence type="predicted"/>
<name>A0A2N3HNG9_9FLAO</name>
<dbReference type="OrthoDB" id="1466971at2"/>